<proteinExistence type="predicted"/>
<sequence>MPNYSLNIQIDAESLKKIYASNEKLTLVKQTDPSQAVELDVNGMGR</sequence>
<name>A0A1M6UEQ2_9BACL</name>
<dbReference type="AlphaFoldDB" id="A0A1M6UEQ2"/>
<dbReference type="Proteomes" id="UP000184016">
    <property type="component" value="Unassembled WGS sequence"/>
</dbReference>
<accession>A0A1M6UEQ2</accession>
<dbReference type="RefSeq" id="WP_165612002.1">
    <property type="nucleotide sequence ID" value="NZ_FRAF01000019.1"/>
</dbReference>
<keyword evidence="2" id="KW-1185">Reference proteome</keyword>
<protein>
    <submittedName>
        <fullName evidence="1">Uncharacterized protein</fullName>
    </submittedName>
</protein>
<evidence type="ECO:0000313" key="1">
    <source>
        <dbReference type="EMBL" id="SHK67735.1"/>
    </source>
</evidence>
<dbReference type="EMBL" id="FRAF01000019">
    <property type="protein sequence ID" value="SHK67735.1"/>
    <property type="molecule type" value="Genomic_DNA"/>
</dbReference>
<reference evidence="2" key="1">
    <citation type="submission" date="2016-11" db="EMBL/GenBank/DDBJ databases">
        <authorList>
            <person name="Varghese N."/>
            <person name="Submissions S."/>
        </authorList>
    </citation>
    <scope>NUCLEOTIDE SEQUENCE [LARGE SCALE GENOMIC DNA]</scope>
    <source>
        <strain evidence="2">USBA-503</strain>
    </source>
</reference>
<organism evidence="1 2">
    <name type="scientific">Alicyclobacillus tolerans</name>
    <dbReference type="NCBI Taxonomy" id="90970"/>
    <lineage>
        <taxon>Bacteria</taxon>
        <taxon>Bacillati</taxon>
        <taxon>Bacillota</taxon>
        <taxon>Bacilli</taxon>
        <taxon>Bacillales</taxon>
        <taxon>Alicyclobacillaceae</taxon>
        <taxon>Alicyclobacillus</taxon>
    </lineage>
</organism>
<dbReference type="STRING" id="1830138.SAMN05443507_11963"/>
<gene>
    <name evidence="1" type="ORF">SAMN05443507_11963</name>
</gene>
<evidence type="ECO:0000313" key="2">
    <source>
        <dbReference type="Proteomes" id="UP000184016"/>
    </source>
</evidence>